<keyword evidence="2" id="KW-1185">Reference proteome</keyword>
<dbReference type="Pfam" id="PF00400">
    <property type="entry name" value="WD40"/>
    <property type="match status" value="1"/>
</dbReference>
<reference evidence="1 2" key="1">
    <citation type="journal article" date="2019" name="Sci. Data">
        <title>Hybrid genome assembly and annotation of Danionella translucida.</title>
        <authorList>
            <person name="Kadobianskyi M."/>
            <person name="Schulze L."/>
            <person name="Schuelke M."/>
            <person name="Judkewitz B."/>
        </authorList>
    </citation>
    <scope>NUCLEOTIDE SEQUENCE [LARGE SCALE GENOMIC DNA]</scope>
    <source>
        <strain evidence="1 2">Bolton</strain>
    </source>
</reference>
<evidence type="ECO:0000313" key="1">
    <source>
        <dbReference type="EMBL" id="TRY60653.1"/>
    </source>
</evidence>
<dbReference type="SUPFAM" id="SSF101898">
    <property type="entry name" value="NHL repeat"/>
    <property type="match status" value="1"/>
</dbReference>
<accession>A0A553N5H9</accession>
<name>A0A553N5H9_9TELE</name>
<dbReference type="InterPro" id="IPR015943">
    <property type="entry name" value="WD40/YVTN_repeat-like_dom_sf"/>
</dbReference>
<dbReference type="Proteomes" id="UP000316079">
    <property type="component" value="Unassembled WGS sequence"/>
</dbReference>
<organism evidence="1 2">
    <name type="scientific">Danionella cerebrum</name>
    <dbReference type="NCBI Taxonomy" id="2873325"/>
    <lineage>
        <taxon>Eukaryota</taxon>
        <taxon>Metazoa</taxon>
        <taxon>Chordata</taxon>
        <taxon>Craniata</taxon>
        <taxon>Vertebrata</taxon>
        <taxon>Euteleostomi</taxon>
        <taxon>Actinopterygii</taxon>
        <taxon>Neopterygii</taxon>
        <taxon>Teleostei</taxon>
        <taxon>Ostariophysi</taxon>
        <taxon>Cypriniformes</taxon>
        <taxon>Danionidae</taxon>
        <taxon>Danioninae</taxon>
        <taxon>Danionella</taxon>
    </lineage>
</organism>
<evidence type="ECO:0008006" key="3">
    <source>
        <dbReference type="Google" id="ProtNLM"/>
    </source>
</evidence>
<protein>
    <recommendedName>
        <fullName evidence="3">F-box domain-containing protein</fullName>
    </recommendedName>
</protein>
<dbReference type="SMART" id="SM00320">
    <property type="entry name" value="WD40"/>
    <property type="match status" value="3"/>
</dbReference>
<comment type="caution">
    <text evidence="1">The sequence shown here is derived from an EMBL/GenBank/DDBJ whole genome shotgun (WGS) entry which is preliminary data.</text>
</comment>
<dbReference type="InterPro" id="IPR001680">
    <property type="entry name" value="WD40_rpt"/>
</dbReference>
<evidence type="ECO:0000313" key="2">
    <source>
        <dbReference type="Proteomes" id="UP000316079"/>
    </source>
</evidence>
<dbReference type="AlphaFoldDB" id="A0A553N5H9"/>
<dbReference type="OrthoDB" id="63265at2759"/>
<dbReference type="STRING" id="623744.A0A553N5H9"/>
<dbReference type="PANTHER" id="PTHR44156">
    <property type="entry name" value="SUPERNUMERARY LIMBS, ISOFORM B-RELATED"/>
    <property type="match status" value="1"/>
</dbReference>
<sequence length="543" mass="59267">MDPSRSLSLDSLITIFSLLQEEDLLRASAVCKVLRISLMLKSPERERRADDSLSPSGLALCSKDTMALERWSFCNLWKLVSGSSLRSWKEYYLRRSHLEMKMKSGRSSCDYSCKSLRGHKGRVVGLAYLAGNDDCFDIESPSPVVCSASTDGTVKAWDLQKGVCLWTSAGRTPLQELTVDPARGVLFTSDSRGTIRSWSGVTGQEEACYDSGFSRSTLVFFSCRDSAFLGVGSPLGSLLVLSCPALSEASRHVVCDAFVLNLLCTSPDQKWIFAGSRENPDGSPKVFWTQGVCFPAEDVLDSVSLLLPCSGCCAACFLPAASARLALLHSESHSSNTSLSIFELGLSESRDLLITRLEDQANDYKHLAGGEHPQRSWEHRDMESAGEAASGGVMQSVEDALIFNRLDKLHQLCSFQVEVSHGPDVILEASSSALLFSAGNHLKVYTLRGDLMADFQDHTQPIAALCVDSFRVVTASRDLSLRVLTWRKDPVHGLSLEGRYHLLGGSLSRSRGFSAVACDYSSIVASVESLDGNDVLKAYVFDF</sequence>
<dbReference type="InterPro" id="IPR036047">
    <property type="entry name" value="F-box-like_dom_sf"/>
</dbReference>
<gene>
    <name evidence="1" type="ORF">DNTS_033845</name>
</gene>
<dbReference type="SUPFAM" id="SSF81383">
    <property type="entry name" value="F-box domain"/>
    <property type="match status" value="1"/>
</dbReference>
<dbReference type="InterPro" id="IPR053299">
    <property type="entry name" value="ASTRA_WD_repeat"/>
</dbReference>
<dbReference type="Gene3D" id="2.130.10.10">
    <property type="entry name" value="YVTN repeat-like/Quinoprotein amine dehydrogenase"/>
    <property type="match status" value="1"/>
</dbReference>
<proteinExistence type="predicted"/>
<dbReference type="EMBL" id="SRMA01027039">
    <property type="protein sequence ID" value="TRY60653.1"/>
    <property type="molecule type" value="Genomic_DNA"/>
</dbReference>